<evidence type="ECO:0000313" key="1">
    <source>
        <dbReference type="EMBL" id="KAK9696566.1"/>
    </source>
</evidence>
<name>A0AAW1J131_POPJA</name>
<comment type="caution">
    <text evidence="1">The sequence shown here is derived from an EMBL/GenBank/DDBJ whole genome shotgun (WGS) entry which is preliminary data.</text>
</comment>
<accession>A0AAW1J131</accession>
<dbReference type="EMBL" id="JASPKY010000447">
    <property type="protein sequence ID" value="KAK9696566.1"/>
    <property type="molecule type" value="Genomic_DNA"/>
</dbReference>
<organism evidence="1 2">
    <name type="scientific">Popillia japonica</name>
    <name type="common">Japanese beetle</name>
    <dbReference type="NCBI Taxonomy" id="7064"/>
    <lineage>
        <taxon>Eukaryota</taxon>
        <taxon>Metazoa</taxon>
        <taxon>Ecdysozoa</taxon>
        <taxon>Arthropoda</taxon>
        <taxon>Hexapoda</taxon>
        <taxon>Insecta</taxon>
        <taxon>Pterygota</taxon>
        <taxon>Neoptera</taxon>
        <taxon>Endopterygota</taxon>
        <taxon>Coleoptera</taxon>
        <taxon>Polyphaga</taxon>
        <taxon>Scarabaeiformia</taxon>
        <taxon>Scarabaeidae</taxon>
        <taxon>Rutelinae</taxon>
        <taxon>Popillia</taxon>
    </lineage>
</organism>
<reference evidence="1 2" key="1">
    <citation type="journal article" date="2024" name="BMC Genomics">
        <title>De novo assembly and annotation of Popillia japonica's genome with initial clues to its potential as an invasive pest.</title>
        <authorList>
            <person name="Cucini C."/>
            <person name="Boschi S."/>
            <person name="Funari R."/>
            <person name="Cardaioli E."/>
            <person name="Iannotti N."/>
            <person name="Marturano G."/>
            <person name="Paoli F."/>
            <person name="Bruttini M."/>
            <person name="Carapelli A."/>
            <person name="Frati F."/>
            <person name="Nardi F."/>
        </authorList>
    </citation>
    <scope>NUCLEOTIDE SEQUENCE [LARGE SCALE GENOMIC DNA]</scope>
    <source>
        <strain evidence="1">DMR45628</strain>
    </source>
</reference>
<keyword evidence="2" id="KW-1185">Reference proteome</keyword>
<dbReference type="AlphaFoldDB" id="A0AAW1J131"/>
<dbReference type="Proteomes" id="UP001458880">
    <property type="component" value="Unassembled WGS sequence"/>
</dbReference>
<sequence>MFVTDTADIVVNALSRNNPVFNTMFVTDTADIVVNALSRNNPVTRHYYLIWLYSFFLGFSEDLCVCGGFSASQDEQTKSLCCICLRQ</sequence>
<proteinExistence type="predicted"/>
<gene>
    <name evidence="1" type="ORF">QE152_g31503</name>
</gene>
<protein>
    <submittedName>
        <fullName evidence="1">Uncharacterized protein</fullName>
    </submittedName>
</protein>
<evidence type="ECO:0000313" key="2">
    <source>
        <dbReference type="Proteomes" id="UP001458880"/>
    </source>
</evidence>